<dbReference type="AlphaFoldDB" id="A0A813E2J2"/>
<keyword evidence="2" id="KW-0560">Oxidoreductase</keyword>
<dbReference type="Gene3D" id="2.60.120.590">
    <property type="entry name" value="Alpha-ketoglutarate-dependent dioxygenase AlkB-like"/>
    <property type="match status" value="1"/>
</dbReference>
<evidence type="ECO:0000313" key="7">
    <source>
        <dbReference type="EMBL" id="CAE8742121.1"/>
    </source>
</evidence>
<keyword evidence="1" id="KW-0863">Zinc-finger</keyword>
<keyword evidence="1" id="KW-0862">Zinc</keyword>
<dbReference type="InterPro" id="IPR037151">
    <property type="entry name" value="AlkB-like_sf"/>
</dbReference>
<proteinExistence type="inferred from homology"/>
<dbReference type="GO" id="GO:0016491">
    <property type="term" value="F:oxidoreductase activity"/>
    <property type="evidence" value="ECO:0007669"/>
    <property type="project" value="UniProtKB-KW"/>
</dbReference>
<evidence type="ECO:0000259" key="5">
    <source>
        <dbReference type="PROSITE" id="PS51471"/>
    </source>
</evidence>
<feature type="zinc finger region" description="C3H1-type" evidence="1">
    <location>
        <begin position="4"/>
        <end position="31"/>
    </location>
</feature>
<evidence type="ECO:0000313" key="6">
    <source>
        <dbReference type="EMBL" id="CAE8593019.1"/>
    </source>
</evidence>
<dbReference type="EMBL" id="CAJNNW010037475">
    <property type="protein sequence ID" value="CAE8742121.1"/>
    <property type="molecule type" value="Genomic_DNA"/>
</dbReference>
<keyword evidence="1 2" id="KW-0479">Metal-binding</keyword>
<protein>
    <recommendedName>
        <fullName evidence="9">C3H1-type domain-containing protein</fullName>
    </recommendedName>
</protein>
<feature type="domain" description="Fe2OG dioxygenase" evidence="5">
    <location>
        <begin position="195"/>
        <end position="350"/>
    </location>
</feature>
<feature type="domain" description="C3H1-type" evidence="4">
    <location>
        <begin position="4"/>
        <end position="31"/>
    </location>
</feature>
<dbReference type="OrthoDB" id="545910at2759"/>
<dbReference type="Proteomes" id="UP000626109">
    <property type="component" value="Unassembled WGS sequence"/>
</dbReference>
<name>A0A813E2J2_POLGL</name>
<organism evidence="6 8">
    <name type="scientific">Polarella glacialis</name>
    <name type="common">Dinoflagellate</name>
    <dbReference type="NCBI Taxonomy" id="89957"/>
    <lineage>
        <taxon>Eukaryota</taxon>
        <taxon>Sar</taxon>
        <taxon>Alveolata</taxon>
        <taxon>Dinophyceae</taxon>
        <taxon>Suessiales</taxon>
        <taxon>Suessiaceae</taxon>
        <taxon>Polarella</taxon>
    </lineage>
</organism>
<keyword evidence="8" id="KW-1185">Reference proteome</keyword>
<comment type="caution">
    <text evidence="6">The sequence shown here is derived from an EMBL/GenBank/DDBJ whole genome shotgun (WGS) entry which is preliminary data.</text>
</comment>
<dbReference type="SUPFAM" id="SSF51197">
    <property type="entry name" value="Clavaminate synthase-like"/>
    <property type="match status" value="1"/>
</dbReference>
<evidence type="ECO:0000256" key="1">
    <source>
        <dbReference type="PROSITE-ProRule" id="PRU00723"/>
    </source>
</evidence>
<dbReference type="InterPro" id="IPR000571">
    <property type="entry name" value="Znf_CCCH"/>
</dbReference>
<dbReference type="PROSITE" id="PS51471">
    <property type="entry name" value="FE2OG_OXY"/>
    <property type="match status" value="1"/>
</dbReference>
<evidence type="ECO:0000313" key="8">
    <source>
        <dbReference type="Proteomes" id="UP000654075"/>
    </source>
</evidence>
<evidence type="ECO:0000256" key="2">
    <source>
        <dbReference type="RuleBase" id="RU003682"/>
    </source>
</evidence>
<dbReference type="Gene3D" id="3.30.1370.210">
    <property type="match status" value="1"/>
</dbReference>
<accession>A0A813E2J2</accession>
<evidence type="ECO:0008006" key="9">
    <source>
        <dbReference type="Google" id="ProtNLM"/>
    </source>
</evidence>
<dbReference type="PROSITE" id="PS50103">
    <property type="entry name" value="ZF_C3H1"/>
    <property type="match status" value="1"/>
</dbReference>
<sequence>MHGQGGQGDCWDFQRGRCAKGDRCRWLHAPPAARPGTGVINAQDWNASEEDAARALCQVVQGELELLKDNNNDGFSAAEGAPAGLWEPFVVDPPRRSYSFVLRREAGRFRPEELARWFQALHPKSSSAGLGVGAWTDAAYQGQALLRKTAWYVRPPCTCAYDYADTHQEIASDAPLRAVLEEITARVAQVCGVELPNSVNLNFYPPGGGVGFHADDEPLFDGLRRDARIISLSLTEPDAEQAAWQQVVRGEAEEGLLPDRPRPPKNRGRGASAWGLDDHGGALSIKKNNRKINKNPIKFAFKKTKQKKHSNKNNLHYLRSAWPGDRCHMLEAPGRSAFGERVNLTWRWIVQHNDKCPLFGQSIPSVCKGPEEL</sequence>
<keyword evidence="2" id="KW-0408">Iron</keyword>
<evidence type="ECO:0000259" key="4">
    <source>
        <dbReference type="PROSITE" id="PS50103"/>
    </source>
</evidence>
<reference evidence="6" key="1">
    <citation type="submission" date="2021-02" db="EMBL/GenBank/DDBJ databases">
        <authorList>
            <person name="Dougan E. K."/>
            <person name="Rhodes N."/>
            <person name="Thang M."/>
            <person name="Chan C."/>
        </authorList>
    </citation>
    <scope>NUCLEOTIDE SEQUENCE</scope>
</reference>
<gene>
    <name evidence="6" type="ORF">PGLA1383_LOCUS11633</name>
    <name evidence="7" type="ORF">PGLA2088_LOCUS50822</name>
</gene>
<comment type="similarity">
    <text evidence="2">Belongs to the iron/ascorbate-dependent oxidoreductase family.</text>
</comment>
<dbReference type="GO" id="GO:0008270">
    <property type="term" value="F:zinc ion binding"/>
    <property type="evidence" value="ECO:0007669"/>
    <property type="project" value="UniProtKB-KW"/>
</dbReference>
<dbReference type="InterPro" id="IPR005123">
    <property type="entry name" value="Oxoglu/Fe-dep_dioxygenase_dom"/>
</dbReference>
<evidence type="ECO:0000256" key="3">
    <source>
        <dbReference type="SAM" id="MobiDB-lite"/>
    </source>
</evidence>
<dbReference type="EMBL" id="CAJNNV010006053">
    <property type="protein sequence ID" value="CAE8593019.1"/>
    <property type="molecule type" value="Genomic_DNA"/>
</dbReference>
<feature type="region of interest" description="Disordered" evidence="3">
    <location>
        <begin position="250"/>
        <end position="274"/>
    </location>
</feature>
<dbReference type="Proteomes" id="UP000654075">
    <property type="component" value="Unassembled WGS sequence"/>
</dbReference>